<keyword evidence="1" id="KW-0732">Signal</keyword>
<comment type="caution">
    <text evidence="2">The sequence shown here is derived from an EMBL/GenBank/DDBJ whole genome shotgun (WGS) entry which is preliminary data.</text>
</comment>
<reference evidence="2" key="1">
    <citation type="submission" date="2021-06" db="EMBL/GenBank/DDBJ databases">
        <authorList>
            <person name="Kallberg Y."/>
            <person name="Tangrot J."/>
            <person name="Rosling A."/>
        </authorList>
    </citation>
    <scope>NUCLEOTIDE SEQUENCE</scope>
    <source>
        <strain evidence="2">CL551</strain>
    </source>
</reference>
<keyword evidence="3" id="KW-1185">Reference proteome</keyword>
<feature type="signal peptide" evidence="1">
    <location>
        <begin position="1"/>
        <end position="24"/>
    </location>
</feature>
<evidence type="ECO:0000256" key="1">
    <source>
        <dbReference type="SAM" id="SignalP"/>
    </source>
</evidence>
<gene>
    <name evidence="2" type="ORF">AMORRO_LOCUS125</name>
</gene>
<proteinExistence type="predicted"/>
<organism evidence="2 3">
    <name type="scientific">Acaulospora morrowiae</name>
    <dbReference type="NCBI Taxonomy" id="94023"/>
    <lineage>
        <taxon>Eukaryota</taxon>
        <taxon>Fungi</taxon>
        <taxon>Fungi incertae sedis</taxon>
        <taxon>Mucoromycota</taxon>
        <taxon>Glomeromycotina</taxon>
        <taxon>Glomeromycetes</taxon>
        <taxon>Diversisporales</taxon>
        <taxon>Acaulosporaceae</taxon>
        <taxon>Acaulospora</taxon>
    </lineage>
</organism>
<dbReference type="OrthoDB" id="2415089at2759"/>
<evidence type="ECO:0000313" key="3">
    <source>
        <dbReference type="Proteomes" id="UP000789342"/>
    </source>
</evidence>
<evidence type="ECO:0000313" key="2">
    <source>
        <dbReference type="EMBL" id="CAG8438850.1"/>
    </source>
</evidence>
<feature type="chain" id="PRO_5040361104" evidence="1">
    <location>
        <begin position="25"/>
        <end position="127"/>
    </location>
</feature>
<dbReference type="EMBL" id="CAJVPV010000023">
    <property type="protein sequence ID" value="CAG8438850.1"/>
    <property type="molecule type" value="Genomic_DNA"/>
</dbReference>
<sequence length="127" mass="13740">MKSLLHFLVVVLLALIEAVSRVQSTDSIKFIAPTTDQKVGSSVEVKWDTTFIPKGLNTSDNISSRIRCGPRTQFPGTAVPSVPFSLGKKTIDLPNDSDLIGLTCHVASLDEDNPDIEGISKDFKIIA</sequence>
<accession>A0A9N8V5L6</accession>
<dbReference type="Proteomes" id="UP000789342">
    <property type="component" value="Unassembled WGS sequence"/>
</dbReference>
<name>A0A9N8V5L6_9GLOM</name>
<protein>
    <submittedName>
        <fullName evidence="2">5145_t:CDS:1</fullName>
    </submittedName>
</protein>
<dbReference type="AlphaFoldDB" id="A0A9N8V5L6"/>